<reference evidence="2" key="1">
    <citation type="submission" date="2021-01" db="UniProtKB">
        <authorList>
            <consortium name="EnsemblPlants"/>
        </authorList>
    </citation>
    <scope>IDENTIFICATION</scope>
</reference>
<evidence type="ECO:0000313" key="3">
    <source>
        <dbReference type="Proteomes" id="UP000594263"/>
    </source>
</evidence>
<protein>
    <submittedName>
        <fullName evidence="2">Uncharacterized protein</fullName>
    </submittedName>
</protein>
<accession>A0A7N0UZZ6</accession>
<proteinExistence type="predicted"/>
<keyword evidence="3" id="KW-1185">Reference proteome</keyword>
<feature type="region of interest" description="Disordered" evidence="1">
    <location>
        <begin position="63"/>
        <end position="90"/>
    </location>
</feature>
<name>A0A7N0UZZ6_KALFE</name>
<dbReference type="EnsemblPlants" id="Kaladp0093s0185.1.v1.1">
    <property type="protein sequence ID" value="Kaladp0093s0185.1.v1.1"/>
    <property type="gene ID" value="Kaladp0093s0185.v1.1"/>
</dbReference>
<evidence type="ECO:0000313" key="2">
    <source>
        <dbReference type="EnsemblPlants" id="Kaladp0093s0185.1.v1.1"/>
    </source>
</evidence>
<sequence length="90" mass="10435">MNELKKVMPEEELETNRLVEGSKSFKKQAFELQNKNENAGGKELEKQKATVAEIQWDIDKSSSDINSHKVQIETEQKNDEKKLTKRIEES</sequence>
<evidence type="ECO:0000256" key="1">
    <source>
        <dbReference type="SAM" id="MobiDB-lite"/>
    </source>
</evidence>
<dbReference type="Gramene" id="Kaladp0093s0185.1.v1.1">
    <property type="protein sequence ID" value="Kaladp0093s0185.1.v1.1"/>
    <property type="gene ID" value="Kaladp0093s0185.v1.1"/>
</dbReference>
<organism evidence="2 3">
    <name type="scientific">Kalanchoe fedtschenkoi</name>
    <name type="common">Lavender scallops</name>
    <name type="synonym">South American air plant</name>
    <dbReference type="NCBI Taxonomy" id="63787"/>
    <lineage>
        <taxon>Eukaryota</taxon>
        <taxon>Viridiplantae</taxon>
        <taxon>Streptophyta</taxon>
        <taxon>Embryophyta</taxon>
        <taxon>Tracheophyta</taxon>
        <taxon>Spermatophyta</taxon>
        <taxon>Magnoliopsida</taxon>
        <taxon>eudicotyledons</taxon>
        <taxon>Gunneridae</taxon>
        <taxon>Pentapetalae</taxon>
        <taxon>Saxifragales</taxon>
        <taxon>Crassulaceae</taxon>
        <taxon>Kalanchoe</taxon>
    </lineage>
</organism>
<dbReference type="Proteomes" id="UP000594263">
    <property type="component" value="Unplaced"/>
</dbReference>
<dbReference type="AlphaFoldDB" id="A0A7N0UZZ6"/>